<evidence type="ECO:0000313" key="1">
    <source>
        <dbReference type="EMBL" id="WOX22799.1"/>
    </source>
</evidence>
<name>A0ABZ0LVI3_9ACTN</name>
<gene>
    <name evidence="1" type="ORF">R2D22_15890</name>
</gene>
<evidence type="ECO:0000313" key="2">
    <source>
        <dbReference type="Proteomes" id="UP001301731"/>
    </source>
</evidence>
<dbReference type="Proteomes" id="UP001301731">
    <property type="component" value="Chromosome"/>
</dbReference>
<proteinExistence type="predicted"/>
<accession>A0ABZ0LVI3</accession>
<dbReference type="RefSeq" id="WP_318104081.1">
    <property type="nucleotide sequence ID" value="NZ_CP137573.1"/>
</dbReference>
<protein>
    <submittedName>
        <fullName evidence="1">Uncharacterized protein</fullName>
    </submittedName>
</protein>
<reference evidence="1 2" key="1">
    <citation type="submission" date="2023-10" db="EMBL/GenBank/DDBJ databases">
        <title>The genome sequence of Streptomyces sp. HUAS YS2.</title>
        <authorList>
            <person name="Mo P."/>
        </authorList>
    </citation>
    <scope>NUCLEOTIDE SEQUENCE [LARGE SCALE GENOMIC DNA]</scope>
    <source>
        <strain evidence="1 2">HUAS YS2</strain>
    </source>
</reference>
<dbReference type="EMBL" id="CP137573">
    <property type="protein sequence ID" value="WOX22799.1"/>
    <property type="molecule type" value="Genomic_DNA"/>
</dbReference>
<organism evidence="1 2">
    <name type="scientific">Streptomyces solicathayae</name>
    <dbReference type="NCBI Taxonomy" id="3081768"/>
    <lineage>
        <taxon>Bacteria</taxon>
        <taxon>Bacillati</taxon>
        <taxon>Actinomycetota</taxon>
        <taxon>Actinomycetes</taxon>
        <taxon>Kitasatosporales</taxon>
        <taxon>Streptomycetaceae</taxon>
        <taxon>Streptomyces</taxon>
    </lineage>
</organism>
<sequence length="140" mass="15339">MTELDALLEGPLPPEGFAILQLWEGPSLIGVYEQEWAEAEATAEARLAAVRDALDARWGPHRKVGMRVPIFRASRDTLMPPFFQALVDRYLLGDLAVWGPVGDQARYVGVSLNQSDGDAPMIVAAAVSEHPIVELEDEDD</sequence>
<keyword evidence="2" id="KW-1185">Reference proteome</keyword>